<keyword evidence="3" id="KW-1185">Reference proteome</keyword>
<comment type="caution">
    <text evidence="2">The sequence shown here is derived from an EMBL/GenBank/DDBJ whole genome shotgun (WGS) entry which is preliminary data.</text>
</comment>
<dbReference type="Gene3D" id="3.40.50.12780">
    <property type="entry name" value="N-terminal domain of ligase-like"/>
    <property type="match status" value="1"/>
</dbReference>
<sequence length="494" mass="54854">MMSENDTVRKFLTICEEYPQNTAVYRAKNSINYSQLLQITKAFAAVFTKNNFRKILIAAPAGEYAYAAMFASLASDATYAPLNLLSSFEKKRRIVEIFKPDVIIGGQQELEALCGESSVCETLSIETIQNSVETYKDTEILILPSSRPAYVIFTSGSTGLPKGVVIGRQALDHYVGWMSECLFITPQDRVSQYANIAFDLSVMEIYGGLCAGAALCPIETFFDRMRPARMIAAKQISVWISVPSTITLMQQSNELTFENLKTLKQFVFCGEALLVSQARMLRQTLPASDIFNTYGPTETTVSMTHIKVTDALLQETSFPSVTLGKPVSDMALLLVGESPDDGEIVITGPQLADGYLGNPEATQAAFRDVQTDQGPVLGYFTGDRGIRINGKIYFAERFDFQIKHKGYRIEIEEIYGALSTIGYDKSCVLYMQQKIVVVIETSQNPDASFIRKALSKSLEPYAIPDIIINIDVFPRNENGKVDRKKIETTIEGRI</sequence>
<evidence type="ECO:0000313" key="3">
    <source>
        <dbReference type="Proteomes" id="UP000548726"/>
    </source>
</evidence>
<protein>
    <submittedName>
        <fullName evidence="2">D-alanine--poly(Phosphoribitol) ligase subunit 1</fullName>
    </submittedName>
</protein>
<dbReference type="PROSITE" id="PS00455">
    <property type="entry name" value="AMP_BINDING"/>
    <property type="match status" value="1"/>
</dbReference>
<dbReference type="InterPro" id="IPR000873">
    <property type="entry name" value="AMP-dep_synth/lig_dom"/>
</dbReference>
<dbReference type="InterPro" id="IPR042099">
    <property type="entry name" value="ANL_N_sf"/>
</dbReference>
<reference evidence="2 3" key="1">
    <citation type="journal article" date="2020" name="Cell Rep.">
        <title>Local necrotic cells trigger systemic immune activation via gut microbiome dysbiosis in Drosophila.</title>
        <authorList>
            <person name="Kosakamoto H."/>
            <person name="Yamauchi T."/>
            <person name="Akuzawa-Tokita Y."/>
            <person name="Nishimura K."/>
            <person name="Soga T."/>
            <person name="Murakami T."/>
            <person name="Mori H."/>
            <person name="Yamamoto K."/>
            <person name="Miyazaki R."/>
            <person name="Koto A."/>
            <person name="Miura M."/>
            <person name="Obata F."/>
        </authorList>
    </citation>
    <scope>NUCLEOTIDE SEQUENCE [LARGE SCALE GENOMIC DNA]</scope>
    <source>
        <strain evidence="2 3">Ai</strain>
    </source>
</reference>
<dbReference type="AlphaFoldDB" id="A0A6V8I548"/>
<name>A0A6V8I548_9PROT</name>
<dbReference type="InterPro" id="IPR045851">
    <property type="entry name" value="AMP-bd_C_sf"/>
</dbReference>
<gene>
    <name evidence="2" type="primary">dltA</name>
    <name evidence="2" type="ORF">DmAi_07290</name>
</gene>
<dbReference type="SUPFAM" id="SSF56801">
    <property type="entry name" value="Acetyl-CoA synthetase-like"/>
    <property type="match status" value="1"/>
</dbReference>
<dbReference type="Proteomes" id="UP000548726">
    <property type="component" value="Unassembled WGS sequence"/>
</dbReference>
<evidence type="ECO:0000313" key="2">
    <source>
        <dbReference type="EMBL" id="GFE92670.1"/>
    </source>
</evidence>
<evidence type="ECO:0000259" key="1">
    <source>
        <dbReference type="Pfam" id="PF00501"/>
    </source>
</evidence>
<dbReference type="OrthoDB" id="9770470at2"/>
<dbReference type="Gene3D" id="3.30.300.30">
    <property type="match status" value="1"/>
</dbReference>
<dbReference type="InterPro" id="IPR020845">
    <property type="entry name" value="AMP-binding_CS"/>
</dbReference>
<feature type="domain" description="AMP-dependent synthetase/ligase" evidence="1">
    <location>
        <begin position="15"/>
        <end position="356"/>
    </location>
</feature>
<dbReference type="PANTHER" id="PTHR45398:SF1">
    <property type="entry name" value="ENZYME, PUTATIVE (JCVI)-RELATED"/>
    <property type="match status" value="1"/>
</dbReference>
<keyword evidence="2" id="KW-0436">Ligase</keyword>
<dbReference type="EMBL" id="BLJP01000002">
    <property type="protein sequence ID" value="GFE92670.1"/>
    <property type="molecule type" value="Genomic_DNA"/>
</dbReference>
<accession>A0A6V8I548</accession>
<dbReference type="Pfam" id="PF00501">
    <property type="entry name" value="AMP-binding"/>
    <property type="match status" value="1"/>
</dbReference>
<dbReference type="RefSeq" id="WP_086656112.1">
    <property type="nucleotide sequence ID" value="NZ_BLJP01000002.1"/>
</dbReference>
<organism evidence="2 3">
    <name type="scientific">Acetobacter persici</name>
    <dbReference type="NCBI Taxonomy" id="1076596"/>
    <lineage>
        <taxon>Bacteria</taxon>
        <taxon>Pseudomonadati</taxon>
        <taxon>Pseudomonadota</taxon>
        <taxon>Alphaproteobacteria</taxon>
        <taxon>Acetobacterales</taxon>
        <taxon>Acetobacteraceae</taxon>
        <taxon>Acetobacter</taxon>
    </lineage>
</organism>
<dbReference type="PANTHER" id="PTHR45398">
    <property type="match status" value="1"/>
</dbReference>
<proteinExistence type="predicted"/>
<dbReference type="GO" id="GO:0016874">
    <property type="term" value="F:ligase activity"/>
    <property type="evidence" value="ECO:0007669"/>
    <property type="project" value="UniProtKB-KW"/>
</dbReference>